<name>A0A8S8ZH76_SORMA</name>
<dbReference type="AlphaFoldDB" id="A0A8S8ZH76"/>
<evidence type="ECO:0000313" key="5">
    <source>
        <dbReference type="Proteomes" id="UP000433876"/>
    </source>
</evidence>
<dbReference type="InterPro" id="IPR001138">
    <property type="entry name" value="Zn2Cys6_DnaBD"/>
</dbReference>
<dbReference type="EMBL" id="NMPR01000134">
    <property type="protein sequence ID" value="KAA8629473.1"/>
    <property type="molecule type" value="Genomic_DNA"/>
</dbReference>
<evidence type="ECO:0000313" key="4">
    <source>
        <dbReference type="EMBL" id="KAA8629473.1"/>
    </source>
</evidence>
<proteinExistence type="predicted"/>
<dbReference type="InterPro" id="IPR052973">
    <property type="entry name" value="Fungal_sec-metab_reg_TF"/>
</dbReference>
<dbReference type="GO" id="GO:0000981">
    <property type="term" value="F:DNA-binding transcription factor activity, RNA polymerase II-specific"/>
    <property type="evidence" value="ECO:0007669"/>
    <property type="project" value="InterPro"/>
</dbReference>
<keyword evidence="1" id="KW-0539">Nucleus</keyword>
<evidence type="ECO:0000256" key="2">
    <source>
        <dbReference type="SAM" id="MobiDB-lite"/>
    </source>
</evidence>
<dbReference type="PROSITE" id="PS00463">
    <property type="entry name" value="ZN2_CY6_FUNGAL_1"/>
    <property type="match status" value="1"/>
</dbReference>
<dbReference type="Proteomes" id="UP000433876">
    <property type="component" value="Unassembled WGS sequence"/>
</dbReference>
<dbReference type="VEuPathDB" id="FungiDB:SMAC_05860"/>
<feature type="region of interest" description="Disordered" evidence="2">
    <location>
        <begin position="271"/>
        <end position="310"/>
    </location>
</feature>
<dbReference type="PANTHER" id="PTHR35392">
    <property type="entry name" value="ZN(II)2CYS6 TRANSCRIPTION FACTOR (EUROFUNG)-RELATED-RELATED"/>
    <property type="match status" value="1"/>
</dbReference>
<protein>
    <recommendedName>
        <fullName evidence="3">Zn(2)-C6 fungal-type domain-containing protein</fullName>
    </recommendedName>
</protein>
<dbReference type="OMA" id="NTEQERS"/>
<evidence type="ECO:0000256" key="1">
    <source>
        <dbReference type="ARBA" id="ARBA00023242"/>
    </source>
</evidence>
<comment type="caution">
    <text evidence="4">The sequence shown here is derived from an EMBL/GenBank/DDBJ whole genome shotgun (WGS) entry which is preliminary data.</text>
</comment>
<accession>A0A8S8ZH76</accession>
<dbReference type="PANTHER" id="PTHR35392:SF3">
    <property type="entry name" value="ZN(2)-C6 FUNGAL-TYPE DOMAIN-CONTAINING PROTEIN"/>
    <property type="match status" value="1"/>
</dbReference>
<reference evidence="4 5" key="1">
    <citation type="submission" date="2017-07" db="EMBL/GenBank/DDBJ databases">
        <title>Genome sequence of the Sordaria macrospora wild type strain R19027.</title>
        <authorList>
            <person name="Nowrousian M."/>
            <person name="Teichert I."/>
            <person name="Kueck U."/>
        </authorList>
    </citation>
    <scope>NUCLEOTIDE SEQUENCE [LARGE SCALE GENOMIC DNA]</scope>
    <source>
        <strain evidence="4 5">R19027</strain>
        <tissue evidence="4">Mycelium</tissue>
    </source>
</reference>
<organism evidence="4 5">
    <name type="scientific">Sordaria macrospora</name>
    <dbReference type="NCBI Taxonomy" id="5147"/>
    <lineage>
        <taxon>Eukaryota</taxon>
        <taxon>Fungi</taxon>
        <taxon>Dikarya</taxon>
        <taxon>Ascomycota</taxon>
        <taxon>Pezizomycotina</taxon>
        <taxon>Sordariomycetes</taxon>
        <taxon>Sordariomycetidae</taxon>
        <taxon>Sordariales</taxon>
        <taxon>Sordariaceae</taxon>
        <taxon>Sordaria</taxon>
    </lineage>
</organism>
<evidence type="ECO:0000259" key="3">
    <source>
        <dbReference type="PROSITE" id="PS00463"/>
    </source>
</evidence>
<feature type="domain" description="Zn(2)-C6 fungal-type" evidence="3">
    <location>
        <begin position="324"/>
        <end position="358"/>
    </location>
</feature>
<sequence>MESTAMESVDGRFSGFSHTKMMMALVEHYSSIPDQDLVVSWFSTSEDLNSAPVRATPCPSVADQWPYEGDAFGLDARDIFDTQIPDINQRFPTFDAYATPETENPMARPTDGNIQAHAQGLVPEICLIPDSRSGVSTPEPLLMFNMPTPSDIDSFLSTSNLLAFDDAASLFSDNQFHFHGPATPVSLTSSYHRQNESIVMVQEQPVIEYHTPSDFLQDFEDELEETETCQPSGMTMHGRVEVPKPSEAALESAPSAPLGPITKDWKLPPRIQRRKKVKHQNNNGMKKPTKPEPSGGSKARTKRRGPYTDESMRQNTALTRVLKSCIRCRMNRGRCNPDPSDLDGPCLTCKRITGPTLCKMPCYRYIVTDASLYREQKHPSFSHRWQSMDIIDIPASDWASSNIRTIVVSPVHVDAPFEFRVRKFNPVEGDVVHEMWKTPQGMKQVALPRYALAEMHEAGETLKAYIETSVSKFIVATVGHLDTIFWETYGMAFRHINEANTEQERSLMSNVFRLWVVCRLTSNPVFICGPETLDGNPINDPESKYFGRVPMPKIMTAQFECIEYTNFLRPWSKAVLKQLNDLVLAKKREYWFTIYLALFVLLHSCSMVTRRDAETARKWGMRTEYANPESIKAHHAGAQTILAHFHFINKGVLPFDMPHDEAGRLELAKAASLSEEQLDFVWKTGDMVRDSVRVARMNHVRSHFDVGDDFYWISMLYDREWKPLGND</sequence>
<dbReference type="GO" id="GO:0008270">
    <property type="term" value="F:zinc ion binding"/>
    <property type="evidence" value="ECO:0007669"/>
    <property type="project" value="InterPro"/>
</dbReference>
<gene>
    <name evidence="4" type="ORF">SMACR_05860</name>
</gene>